<evidence type="ECO:0000313" key="10">
    <source>
        <dbReference type="EMBL" id="CAH7688627.1"/>
    </source>
</evidence>
<dbReference type="PROSITE" id="PS00108">
    <property type="entry name" value="PROTEIN_KINASE_ST"/>
    <property type="match status" value="1"/>
</dbReference>
<dbReference type="GO" id="GO:0000196">
    <property type="term" value="P:cell integrity MAPK cascade"/>
    <property type="evidence" value="ECO:0007669"/>
    <property type="project" value="UniProtKB-ARBA"/>
</dbReference>
<keyword evidence="5 10" id="KW-0418">Kinase</keyword>
<evidence type="ECO:0000256" key="8">
    <source>
        <dbReference type="SAM" id="MobiDB-lite"/>
    </source>
</evidence>
<gene>
    <name evidence="10" type="ORF">PPACK8108_LOCUS23608</name>
</gene>
<keyword evidence="3" id="KW-0808">Transferase</keyword>
<proteinExistence type="inferred from homology"/>
<keyword evidence="6 7" id="KW-0067">ATP-binding</keyword>
<dbReference type="GO" id="GO:0005524">
    <property type="term" value="F:ATP binding"/>
    <property type="evidence" value="ECO:0007669"/>
    <property type="project" value="UniProtKB-UniRule"/>
</dbReference>
<dbReference type="Gene3D" id="1.10.510.10">
    <property type="entry name" value="Transferase(Phosphotransferase) domain 1"/>
    <property type="match status" value="1"/>
</dbReference>
<feature type="compositionally biased region" description="Low complexity" evidence="8">
    <location>
        <begin position="595"/>
        <end position="605"/>
    </location>
</feature>
<feature type="compositionally biased region" description="Polar residues" evidence="8">
    <location>
        <begin position="429"/>
        <end position="448"/>
    </location>
</feature>
<name>A0AAV0BMZ4_PHAPC</name>
<evidence type="ECO:0000313" key="11">
    <source>
        <dbReference type="Proteomes" id="UP001153365"/>
    </source>
</evidence>
<dbReference type="GO" id="GO:0004709">
    <property type="term" value="F:MAP kinase kinase kinase activity"/>
    <property type="evidence" value="ECO:0007669"/>
    <property type="project" value="UniProtKB-ARBA"/>
</dbReference>
<feature type="compositionally biased region" description="Low complexity" evidence="8">
    <location>
        <begin position="650"/>
        <end position="671"/>
    </location>
</feature>
<feature type="domain" description="Protein kinase" evidence="9">
    <location>
        <begin position="1095"/>
        <end position="1346"/>
    </location>
</feature>
<feature type="region of interest" description="Disordered" evidence="8">
    <location>
        <begin position="960"/>
        <end position="993"/>
    </location>
</feature>
<keyword evidence="2" id="KW-0723">Serine/threonine-protein kinase</keyword>
<feature type="compositionally biased region" description="Low complexity" evidence="8">
    <location>
        <begin position="333"/>
        <end position="361"/>
    </location>
</feature>
<evidence type="ECO:0000256" key="1">
    <source>
        <dbReference type="ARBA" id="ARBA00006529"/>
    </source>
</evidence>
<feature type="compositionally biased region" description="Polar residues" evidence="8">
    <location>
        <begin position="195"/>
        <end position="213"/>
    </location>
</feature>
<feature type="region of interest" description="Disordered" evidence="8">
    <location>
        <begin position="1"/>
        <end position="36"/>
    </location>
</feature>
<dbReference type="SMART" id="SM00220">
    <property type="entry name" value="S_TKc"/>
    <property type="match status" value="1"/>
</dbReference>
<dbReference type="PANTHER" id="PTHR11584:SF369">
    <property type="entry name" value="MITOGEN-ACTIVATED PROTEIN KINASE KINASE KINASE 19-RELATED"/>
    <property type="match status" value="1"/>
</dbReference>
<dbReference type="FunFam" id="1.10.510.10:FF:000182">
    <property type="entry name" value="MAP kinase kinase kinase mkh1"/>
    <property type="match status" value="1"/>
</dbReference>
<dbReference type="InterPro" id="IPR017441">
    <property type="entry name" value="Protein_kinase_ATP_BS"/>
</dbReference>
<feature type="region of interest" description="Disordered" evidence="8">
    <location>
        <begin position="752"/>
        <end position="800"/>
    </location>
</feature>
<feature type="compositionally biased region" description="Polar residues" evidence="8">
    <location>
        <begin position="499"/>
        <end position="509"/>
    </location>
</feature>
<accession>A0AAV0BMZ4</accession>
<feature type="binding site" evidence="7">
    <location>
        <position position="1124"/>
    </location>
    <ligand>
        <name>ATP</name>
        <dbReference type="ChEBI" id="CHEBI:30616"/>
    </ligand>
</feature>
<dbReference type="InterPro" id="IPR008271">
    <property type="entry name" value="Ser/Thr_kinase_AS"/>
</dbReference>
<dbReference type="FunFam" id="3.30.200.20:FF:000387">
    <property type="entry name" value="Serine/threonine-protein kinase STE11"/>
    <property type="match status" value="1"/>
</dbReference>
<evidence type="ECO:0000256" key="5">
    <source>
        <dbReference type="ARBA" id="ARBA00022777"/>
    </source>
</evidence>
<keyword evidence="4 7" id="KW-0547">Nucleotide-binding</keyword>
<feature type="compositionally biased region" description="Polar residues" evidence="8">
    <location>
        <begin position="313"/>
        <end position="332"/>
    </location>
</feature>
<evidence type="ECO:0000256" key="3">
    <source>
        <dbReference type="ARBA" id="ARBA00022679"/>
    </source>
</evidence>
<feature type="compositionally biased region" description="Low complexity" evidence="8">
    <location>
        <begin position="544"/>
        <end position="565"/>
    </location>
</feature>
<feature type="compositionally biased region" description="Basic and acidic residues" evidence="8">
    <location>
        <begin position="584"/>
        <end position="594"/>
    </location>
</feature>
<dbReference type="InterPro" id="IPR000719">
    <property type="entry name" value="Prot_kinase_dom"/>
</dbReference>
<feature type="compositionally biased region" description="Low complexity" evidence="8">
    <location>
        <begin position="753"/>
        <end position="800"/>
    </location>
</feature>
<organism evidence="10 11">
    <name type="scientific">Phakopsora pachyrhizi</name>
    <name type="common">Asian soybean rust disease fungus</name>
    <dbReference type="NCBI Taxonomy" id="170000"/>
    <lineage>
        <taxon>Eukaryota</taxon>
        <taxon>Fungi</taxon>
        <taxon>Dikarya</taxon>
        <taxon>Basidiomycota</taxon>
        <taxon>Pucciniomycotina</taxon>
        <taxon>Pucciniomycetes</taxon>
        <taxon>Pucciniales</taxon>
        <taxon>Phakopsoraceae</taxon>
        <taxon>Phakopsora</taxon>
    </lineage>
</organism>
<evidence type="ECO:0000256" key="6">
    <source>
        <dbReference type="ARBA" id="ARBA00022840"/>
    </source>
</evidence>
<feature type="compositionally biased region" description="Basic and acidic residues" evidence="8">
    <location>
        <begin position="362"/>
        <end position="384"/>
    </location>
</feature>
<dbReference type="Proteomes" id="UP001153365">
    <property type="component" value="Unassembled WGS sequence"/>
</dbReference>
<feature type="compositionally biased region" description="Basic and acidic residues" evidence="8">
    <location>
        <begin position="271"/>
        <end position="280"/>
    </location>
</feature>
<feature type="compositionally biased region" description="Polar residues" evidence="8">
    <location>
        <begin position="460"/>
        <end position="474"/>
    </location>
</feature>
<feature type="compositionally biased region" description="Polar residues" evidence="8">
    <location>
        <begin position="281"/>
        <end position="294"/>
    </location>
</feature>
<protein>
    <submittedName>
        <fullName evidence="10">STE/STE11 protein kinase</fullName>
    </submittedName>
</protein>
<feature type="region of interest" description="Disordered" evidence="8">
    <location>
        <begin position="227"/>
        <end position="610"/>
    </location>
</feature>
<sequence>MPSGLKPASTSSSALQGLPTPPLIHDNDPRSPRIPNGSQVLVTLDIDAAYFVDLSSASSPAAIKEKIYAKLGIYDDEHSNCRISRCRAGQPVGQPLDDWQLWDMCMRSSQEVDPPMLIVHSATSISQPTPSSSTSSISMNNHQATTVLSQMRSALSPHSPDSASNHKFDNHSSSAGGRDSPDLNLRSSRSRWQHQKSGQDPNSPRSLNQQSVSSAELRSLALNSVNPISGAHPVLSSPISSPFADDRRMSPTATTPIENSAYIQTRRSAHPHVDQTRDWSRSPSTPNHTLDQSLNPSRNRRRRPSEPYAPLISPSNPSGNSADRQNRPQTSTSGLSNNYSNQSSSSRAISGLPASSSSSLSSRRDLATAKSMDDLRPFHQRDAPKWAIPGITHPPLPKGAPTSKIPLSPRARNPAPLRIPRSEGPGPRTAQQPPASNRPSYIPSTTPNFPFPQPHVGLPQRNQRFPVYSTSQPRPGSSGGPVRVDVRVDPRTGALSRPSIPNSGASQLRNPRGSLQIENRLLDSPRPPPRPWTGDATSSNKPGAMSSSTAAQSQIQQSVNSSSLQLRPGEIFQESVNSARRRDRSRDYPRDLNRESATSSSSMRSTHAEDQIELLSNSSAVLSQDRPALRQVPDGQPNPVSRHRAFNGKSGSQSSSVRSSDNSLSPSRVVSNPDAYGGFATEDYQELESNGSFSVEGQLPKQAGAKLSHGEFSERDAKNFQSHSQEEMAGWNRQPQELVSYLSHMSLQSENVSLSSTGDHTSGSGSSLTRRARSPSTLSTSATTWANSTSSSNPTTAASSNAEFSKKFGYLEDDDDDEEVGTFLRPMQPYSDYSSNMDQKDLTPPVGSIKPKLTLQTDSHNVVLPLIDNERFRVSAGEDDNTESAASTLKSTAVANKQPDEKLSAISAANQRASRRISFTGDDWANRPAVDDVYENLEEFFPHHDLDKPIDIGPAPVEIGSPTSPQALQGGLLSSSSGPLNPTGLSTASQARLKGRTRSIRVVAQEKKRLLRRTEDKVRASYQIPSSSGADRLLSASGVTSVPAHSSMGSALLRRKSTKLWGARIEEVTPGDQVSIPSSILESPKDGSPNFSFKWVKGELIGKGSFGQVYLALNATNGEMLAVKQVELPKTRSDRDCDRQKSVVAALKSEIHLMRDLEHPNIVQYLGFEETTDFLSIFLEYVPGGSIGRCLRRHGAFDLNVIKSFTSQTLEGLKYLHSLHILHRDLKADNLLVDLHGNCKISDFGISKKSEHVYEDNTQMSLQGSIFWMAPEVVHNPGKKGYSAKVDIWSLGCVVLEMFAGRRPWSDDEAIQAMFKLGAERLRPPVPADVKLGRMSDHFLAQCFIV</sequence>
<evidence type="ECO:0000256" key="4">
    <source>
        <dbReference type="ARBA" id="ARBA00022741"/>
    </source>
</evidence>
<dbReference type="PROSITE" id="PS00107">
    <property type="entry name" value="PROTEIN_KINASE_ATP"/>
    <property type="match status" value="1"/>
</dbReference>
<dbReference type="EMBL" id="CALTRL010005998">
    <property type="protein sequence ID" value="CAH7688627.1"/>
    <property type="molecule type" value="Genomic_DNA"/>
</dbReference>
<evidence type="ECO:0000256" key="7">
    <source>
        <dbReference type="PROSITE-ProRule" id="PRU10141"/>
    </source>
</evidence>
<comment type="similarity">
    <text evidence="1">Belongs to the protein kinase superfamily. STE Ser/Thr protein kinase family. MAP kinase kinase kinase subfamily.</text>
</comment>
<comment type="caution">
    <text evidence="10">The sequence shown here is derived from an EMBL/GenBank/DDBJ whole genome shotgun (WGS) entry which is preliminary data.</text>
</comment>
<feature type="region of interest" description="Disordered" evidence="8">
    <location>
        <begin position="704"/>
        <end position="729"/>
    </location>
</feature>
<feature type="region of interest" description="Disordered" evidence="8">
    <location>
        <begin position="623"/>
        <end position="677"/>
    </location>
</feature>
<evidence type="ECO:0000259" key="9">
    <source>
        <dbReference type="PROSITE" id="PS50011"/>
    </source>
</evidence>
<dbReference type="SUPFAM" id="SSF56112">
    <property type="entry name" value="Protein kinase-like (PK-like)"/>
    <property type="match status" value="1"/>
</dbReference>
<dbReference type="PANTHER" id="PTHR11584">
    <property type="entry name" value="SERINE/THREONINE PROTEIN KINASE"/>
    <property type="match status" value="1"/>
</dbReference>
<feature type="compositionally biased region" description="Polar residues" evidence="8">
    <location>
        <begin position="251"/>
        <end position="266"/>
    </location>
</feature>
<reference evidence="10" key="1">
    <citation type="submission" date="2022-06" db="EMBL/GenBank/DDBJ databases">
        <authorList>
            <consortium name="SYNGENTA / RWTH Aachen University"/>
        </authorList>
    </citation>
    <scope>NUCLEOTIDE SEQUENCE</scope>
</reference>
<feature type="compositionally biased region" description="Basic and acidic residues" evidence="8">
    <location>
        <begin position="708"/>
        <end position="718"/>
    </location>
</feature>
<feature type="region of interest" description="Disordered" evidence="8">
    <location>
        <begin position="149"/>
        <end position="213"/>
    </location>
</feature>
<feature type="compositionally biased region" description="Low complexity" evidence="8">
    <location>
        <begin position="964"/>
        <end position="986"/>
    </location>
</feature>
<evidence type="ECO:0000256" key="2">
    <source>
        <dbReference type="ARBA" id="ARBA00022527"/>
    </source>
</evidence>
<dbReference type="InterPro" id="IPR011009">
    <property type="entry name" value="Kinase-like_dom_sf"/>
</dbReference>
<dbReference type="PROSITE" id="PS50011">
    <property type="entry name" value="PROTEIN_KINASE_DOM"/>
    <property type="match status" value="1"/>
</dbReference>
<keyword evidence="11" id="KW-1185">Reference proteome</keyword>
<dbReference type="Pfam" id="PF00069">
    <property type="entry name" value="Pkinase"/>
    <property type="match status" value="1"/>
</dbReference>